<evidence type="ECO:0000313" key="1">
    <source>
        <dbReference type="EMBL" id="WPJ95241.1"/>
    </source>
</evidence>
<dbReference type="RefSeq" id="WP_319832134.1">
    <property type="nucleotide sequence ID" value="NZ_CP138858.1"/>
</dbReference>
<reference evidence="1 2" key="1">
    <citation type="submission" date="2023-11" db="EMBL/GenBank/DDBJ databases">
        <title>Coraliomargarita sp. nov., isolated from marine algae.</title>
        <authorList>
            <person name="Lee J.K."/>
            <person name="Baek J.H."/>
            <person name="Kim J.M."/>
            <person name="Choi D.G."/>
            <person name="Jeon C.O."/>
        </authorList>
    </citation>
    <scope>NUCLEOTIDE SEQUENCE [LARGE SCALE GENOMIC DNA]</scope>
    <source>
        <strain evidence="1 2">J2-16</strain>
    </source>
</reference>
<gene>
    <name evidence="1" type="ORF">SH580_17605</name>
</gene>
<dbReference type="EMBL" id="CP138858">
    <property type="protein sequence ID" value="WPJ95241.1"/>
    <property type="molecule type" value="Genomic_DNA"/>
</dbReference>
<dbReference type="Proteomes" id="UP001324993">
    <property type="component" value="Chromosome"/>
</dbReference>
<accession>A0ABZ0RJ91</accession>
<protein>
    <submittedName>
        <fullName evidence="1">Uncharacterized protein</fullName>
    </submittedName>
</protein>
<proteinExistence type="predicted"/>
<keyword evidence="2" id="KW-1185">Reference proteome</keyword>
<sequence length="226" mass="25741">MKENHMEINSKCSNFRNFELRFSALKQEAKTPEFSCKQSFSSSFDCGSAKLELKGETGTYLVEIFEIVATTSGFQPSLNGQYVDALYRTEWLIHSDVGIVRIALNKDLLQPRANRRLSESLWNYHVWAETMDGTCFEDYKLMSNLPCFDSIVPSADDFERLVDPSSETEINPFRVFAGVAVSALLGLDWREYFELNVSREGKPNIHLADVFSIGLYPVKLESPYCN</sequence>
<name>A0ABZ0RJ91_9BACT</name>
<organism evidence="1 2">
    <name type="scientific">Coraliomargarita algicola</name>
    <dbReference type="NCBI Taxonomy" id="3092156"/>
    <lineage>
        <taxon>Bacteria</taxon>
        <taxon>Pseudomonadati</taxon>
        <taxon>Verrucomicrobiota</taxon>
        <taxon>Opitutia</taxon>
        <taxon>Puniceicoccales</taxon>
        <taxon>Coraliomargaritaceae</taxon>
        <taxon>Coraliomargarita</taxon>
    </lineage>
</organism>
<evidence type="ECO:0000313" key="2">
    <source>
        <dbReference type="Proteomes" id="UP001324993"/>
    </source>
</evidence>